<dbReference type="SUPFAM" id="SSF50129">
    <property type="entry name" value="GroES-like"/>
    <property type="match status" value="1"/>
</dbReference>
<reference evidence="8" key="1">
    <citation type="journal article" date="2020" name="Stud. Mycol.">
        <title>101 Dothideomycetes genomes: a test case for predicting lifestyles and emergence of pathogens.</title>
        <authorList>
            <person name="Haridas S."/>
            <person name="Albert R."/>
            <person name="Binder M."/>
            <person name="Bloem J."/>
            <person name="Labutti K."/>
            <person name="Salamov A."/>
            <person name="Andreopoulos B."/>
            <person name="Baker S."/>
            <person name="Barry K."/>
            <person name="Bills G."/>
            <person name="Bluhm B."/>
            <person name="Cannon C."/>
            <person name="Castanera R."/>
            <person name="Culley D."/>
            <person name="Daum C."/>
            <person name="Ezra D."/>
            <person name="Gonzalez J."/>
            <person name="Henrissat B."/>
            <person name="Kuo A."/>
            <person name="Liang C."/>
            <person name="Lipzen A."/>
            <person name="Lutzoni F."/>
            <person name="Magnuson J."/>
            <person name="Mondo S."/>
            <person name="Nolan M."/>
            <person name="Ohm R."/>
            <person name="Pangilinan J."/>
            <person name="Park H.-J."/>
            <person name="Ramirez L."/>
            <person name="Alfaro M."/>
            <person name="Sun H."/>
            <person name="Tritt A."/>
            <person name="Yoshinaga Y."/>
            <person name="Zwiers L.-H."/>
            <person name="Turgeon B."/>
            <person name="Goodwin S."/>
            <person name="Spatafora J."/>
            <person name="Crous P."/>
            <person name="Grigoriev I."/>
        </authorList>
    </citation>
    <scope>NUCLEOTIDE SEQUENCE</scope>
    <source>
        <strain evidence="8">CBS 675.92</strain>
    </source>
</reference>
<protein>
    <submittedName>
        <fullName evidence="8">Alcohol dehydrogenase</fullName>
    </submittedName>
</protein>
<evidence type="ECO:0000256" key="6">
    <source>
        <dbReference type="ARBA" id="ARBA00023027"/>
    </source>
</evidence>
<organism evidence="8 9">
    <name type="scientific">Byssothecium circinans</name>
    <dbReference type="NCBI Taxonomy" id="147558"/>
    <lineage>
        <taxon>Eukaryota</taxon>
        <taxon>Fungi</taxon>
        <taxon>Dikarya</taxon>
        <taxon>Ascomycota</taxon>
        <taxon>Pezizomycotina</taxon>
        <taxon>Dothideomycetes</taxon>
        <taxon>Pleosporomycetidae</taxon>
        <taxon>Pleosporales</taxon>
        <taxon>Massarineae</taxon>
        <taxon>Massarinaceae</taxon>
        <taxon>Byssothecium</taxon>
    </lineage>
</organism>
<dbReference type="InterPro" id="IPR011032">
    <property type="entry name" value="GroES-like_sf"/>
</dbReference>
<evidence type="ECO:0000313" key="8">
    <source>
        <dbReference type="EMBL" id="KAF1962052.1"/>
    </source>
</evidence>
<dbReference type="Pfam" id="PF00107">
    <property type="entry name" value="ADH_zinc_N"/>
    <property type="match status" value="1"/>
</dbReference>
<dbReference type="GO" id="GO:0005737">
    <property type="term" value="C:cytoplasm"/>
    <property type="evidence" value="ECO:0007669"/>
    <property type="project" value="TreeGrafter"/>
</dbReference>
<dbReference type="Pfam" id="PF08240">
    <property type="entry name" value="ADH_N"/>
    <property type="match status" value="1"/>
</dbReference>
<evidence type="ECO:0000256" key="3">
    <source>
        <dbReference type="ARBA" id="ARBA00022723"/>
    </source>
</evidence>
<dbReference type="GO" id="GO:0004022">
    <property type="term" value="F:alcohol dehydrogenase (NAD+) activity"/>
    <property type="evidence" value="ECO:0007669"/>
    <property type="project" value="TreeGrafter"/>
</dbReference>
<sequence length="341" mass="35668">MTTPTIPKTARAVVLDAPNAPWAIKEVPVPVPAAGEILIKVLACGVCHSDTVIQAGHMGTYPRIPGHEIIGTVVALGEGEKKWKVGDRVGGGWHGGHDGSCTPCGRGFFQACKNVTINGIFRDGGFAEYTTLRTEATVRIPPSAPAADYAPLLCAGVTCYNGIRKMNITPGDTVAIQGVGGVGHLGIQYSRKMGYRTVAISSGADKRDFAKELGAHEYVDTSAEDAAAALQKMGGAALIVVTAPNPEVIGALVGGLAPLGKLLILAPVGEVPIDTIPLILQGLSVHGWPAGHALDSEEAISFAEVQDVNCLVEKFAFDNVEEAVERMMSGKVRFRAVLVME</sequence>
<evidence type="ECO:0000256" key="1">
    <source>
        <dbReference type="ARBA" id="ARBA00001947"/>
    </source>
</evidence>
<evidence type="ECO:0000256" key="4">
    <source>
        <dbReference type="ARBA" id="ARBA00022833"/>
    </source>
</evidence>
<dbReference type="PANTHER" id="PTHR42940">
    <property type="entry name" value="ALCOHOL DEHYDROGENASE 1-RELATED"/>
    <property type="match status" value="1"/>
</dbReference>
<proteinExistence type="inferred from homology"/>
<keyword evidence="6" id="KW-0520">NAD</keyword>
<dbReference type="InterPro" id="IPR036291">
    <property type="entry name" value="NAD(P)-bd_dom_sf"/>
</dbReference>
<keyword evidence="9" id="KW-1185">Reference proteome</keyword>
<keyword evidence="5" id="KW-0560">Oxidoreductase</keyword>
<dbReference type="Gene3D" id="3.90.180.10">
    <property type="entry name" value="Medium-chain alcohol dehydrogenases, catalytic domain"/>
    <property type="match status" value="1"/>
</dbReference>
<evidence type="ECO:0000259" key="7">
    <source>
        <dbReference type="SMART" id="SM00829"/>
    </source>
</evidence>
<dbReference type="AlphaFoldDB" id="A0A6A5UE97"/>
<dbReference type="InterPro" id="IPR020843">
    <property type="entry name" value="ER"/>
</dbReference>
<dbReference type="InterPro" id="IPR013154">
    <property type="entry name" value="ADH-like_N"/>
</dbReference>
<keyword evidence="4" id="KW-0862">Zinc</keyword>
<evidence type="ECO:0000256" key="5">
    <source>
        <dbReference type="ARBA" id="ARBA00023002"/>
    </source>
</evidence>
<comment type="cofactor">
    <cofactor evidence="1">
        <name>Zn(2+)</name>
        <dbReference type="ChEBI" id="CHEBI:29105"/>
    </cofactor>
</comment>
<dbReference type="OrthoDB" id="1560166at2759"/>
<evidence type="ECO:0000313" key="9">
    <source>
        <dbReference type="Proteomes" id="UP000800035"/>
    </source>
</evidence>
<accession>A0A6A5UE97</accession>
<dbReference type="EMBL" id="ML976979">
    <property type="protein sequence ID" value="KAF1962052.1"/>
    <property type="molecule type" value="Genomic_DNA"/>
</dbReference>
<dbReference type="GO" id="GO:0046872">
    <property type="term" value="F:metal ion binding"/>
    <property type="evidence" value="ECO:0007669"/>
    <property type="project" value="UniProtKB-KW"/>
</dbReference>
<comment type="similarity">
    <text evidence="2">Belongs to the zinc-containing alcohol dehydrogenase family.</text>
</comment>
<dbReference type="SUPFAM" id="SSF51735">
    <property type="entry name" value="NAD(P)-binding Rossmann-fold domains"/>
    <property type="match status" value="1"/>
</dbReference>
<gene>
    <name evidence="8" type="ORF">CC80DRAFT_153130</name>
</gene>
<dbReference type="SMART" id="SM00829">
    <property type="entry name" value="PKS_ER"/>
    <property type="match status" value="1"/>
</dbReference>
<feature type="domain" description="Enoyl reductase (ER)" evidence="7">
    <location>
        <begin position="13"/>
        <end position="338"/>
    </location>
</feature>
<dbReference type="Gene3D" id="3.40.50.720">
    <property type="entry name" value="NAD(P)-binding Rossmann-like Domain"/>
    <property type="match status" value="1"/>
</dbReference>
<dbReference type="PANTHER" id="PTHR42940:SF7">
    <property type="entry name" value="ALCOHOL DEHYDROGENASE-LIKE N-TERMINAL DOMAIN-CONTAINING PROTEIN"/>
    <property type="match status" value="1"/>
</dbReference>
<keyword evidence="3" id="KW-0479">Metal-binding</keyword>
<dbReference type="FunFam" id="3.40.50.720:FF:000039">
    <property type="entry name" value="Alcohol dehydrogenase AdhP"/>
    <property type="match status" value="1"/>
</dbReference>
<dbReference type="InterPro" id="IPR013149">
    <property type="entry name" value="ADH-like_C"/>
</dbReference>
<dbReference type="Proteomes" id="UP000800035">
    <property type="component" value="Unassembled WGS sequence"/>
</dbReference>
<evidence type="ECO:0000256" key="2">
    <source>
        <dbReference type="ARBA" id="ARBA00008072"/>
    </source>
</evidence>
<name>A0A6A5UE97_9PLEO</name>